<proteinExistence type="predicted"/>
<dbReference type="Proteomes" id="UP001139000">
    <property type="component" value="Unassembled WGS sequence"/>
</dbReference>
<evidence type="ECO:0000313" key="2">
    <source>
        <dbReference type="Proteomes" id="UP001139000"/>
    </source>
</evidence>
<evidence type="ECO:0000313" key="1">
    <source>
        <dbReference type="EMBL" id="MCF0059870.1"/>
    </source>
</evidence>
<dbReference type="Pfam" id="PF13595">
    <property type="entry name" value="DUF4138"/>
    <property type="match status" value="1"/>
</dbReference>
<keyword evidence="2" id="KW-1185">Reference proteome</keyword>
<comment type="caution">
    <text evidence="1">The sequence shown here is derived from an EMBL/GenBank/DDBJ whole genome shotgun (WGS) entry which is preliminary data.</text>
</comment>
<sequence length="275" mass="30845">MRTFFLCQLLLCLLIITSGFCQVIETSVIESFPLEVTTDKTTHLIFPFSIKTVDRGSKDLLAQKAVGVENILQVKAARPDLNATNLTVITADGKLFSFDVEYALKPLNLNILVSPPLQQVAKLRTDAFNEAEVAKVAETAATGSGRNISIKDRSSQSELSLSGLYIEEGLLAYKIDLINNSSIRYDIENFRFFIRDRKQPKRTAVQELEVKPFHIRGDTSAVDPRSSHSFIYVLPKMTIPDKKYLSIQVQEKNGGRHLNLKVRNKHILKAAPIKQ</sequence>
<name>A0A9X1PGN3_9BACT</name>
<dbReference type="RefSeq" id="WP_234652097.1">
    <property type="nucleotide sequence ID" value="NZ_CP094997.1"/>
</dbReference>
<protein>
    <submittedName>
        <fullName evidence="1">Conjugative transposon protein TraN</fullName>
    </submittedName>
</protein>
<accession>A0A9X1PGN3</accession>
<dbReference type="AlphaFoldDB" id="A0A9X1PGN3"/>
<organism evidence="1 2">
    <name type="scientific">Dyadobacter chenwenxiniae</name>
    <dbReference type="NCBI Taxonomy" id="2906456"/>
    <lineage>
        <taxon>Bacteria</taxon>
        <taxon>Pseudomonadati</taxon>
        <taxon>Bacteroidota</taxon>
        <taxon>Cytophagia</taxon>
        <taxon>Cytophagales</taxon>
        <taxon>Spirosomataceae</taxon>
        <taxon>Dyadobacter</taxon>
    </lineage>
</organism>
<dbReference type="InterPro" id="IPR022298">
    <property type="entry name" value="Conjug_transposon_TraN"/>
</dbReference>
<gene>
    <name evidence="1" type="primary">traN</name>
    <name evidence="1" type="ORF">LXM26_00085</name>
</gene>
<reference evidence="1" key="1">
    <citation type="submission" date="2021-12" db="EMBL/GenBank/DDBJ databases">
        <title>Novel species in genus Dyadobacter.</title>
        <authorList>
            <person name="Ma C."/>
        </authorList>
    </citation>
    <scope>NUCLEOTIDE SEQUENCE</scope>
    <source>
        <strain evidence="1">LJ419</strain>
    </source>
</reference>
<dbReference type="NCBIfam" id="TIGR03780">
    <property type="entry name" value="Bac_Flav_CT_N"/>
    <property type="match status" value="1"/>
</dbReference>
<dbReference type="EMBL" id="JAJTTC010000001">
    <property type="protein sequence ID" value="MCF0059870.1"/>
    <property type="molecule type" value="Genomic_DNA"/>
</dbReference>